<protein>
    <submittedName>
        <fullName evidence="8">C-type cytochrome</fullName>
    </submittedName>
</protein>
<accession>A0ABW1EEF4</accession>
<evidence type="ECO:0000256" key="6">
    <source>
        <dbReference type="SAM" id="SignalP"/>
    </source>
</evidence>
<dbReference type="PROSITE" id="PS51007">
    <property type="entry name" value="CYTC"/>
    <property type="match status" value="1"/>
</dbReference>
<evidence type="ECO:0000256" key="1">
    <source>
        <dbReference type="ARBA" id="ARBA00022617"/>
    </source>
</evidence>
<dbReference type="PANTHER" id="PTHR40394">
    <property type="entry name" value="LIPOPROTEIN-RELATED"/>
    <property type="match status" value="1"/>
</dbReference>
<evidence type="ECO:0000256" key="3">
    <source>
        <dbReference type="ARBA" id="ARBA00023004"/>
    </source>
</evidence>
<feature type="chain" id="PRO_5047304327" evidence="6">
    <location>
        <begin position="20"/>
        <end position="148"/>
    </location>
</feature>
<dbReference type="EMBL" id="JBHSPH010000002">
    <property type="protein sequence ID" value="MFC5861625.1"/>
    <property type="molecule type" value="Genomic_DNA"/>
</dbReference>
<dbReference type="Pfam" id="PF13442">
    <property type="entry name" value="Cytochrome_CBB3"/>
    <property type="match status" value="1"/>
</dbReference>
<gene>
    <name evidence="8" type="ORF">ACFPT7_04925</name>
</gene>
<keyword evidence="6" id="KW-0732">Signal</keyword>
<dbReference type="SUPFAM" id="SSF46626">
    <property type="entry name" value="Cytochrome c"/>
    <property type="match status" value="1"/>
</dbReference>
<dbReference type="RefSeq" id="WP_263337047.1">
    <property type="nucleotide sequence ID" value="NZ_JAGSYH010000004.1"/>
</dbReference>
<dbReference type="Gene3D" id="1.10.760.10">
    <property type="entry name" value="Cytochrome c-like domain"/>
    <property type="match status" value="1"/>
</dbReference>
<feature type="domain" description="Cytochrome c" evidence="7">
    <location>
        <begin position="49"/>
        <end position="136"/>
    </location>
</feature>
<name>A0ABW1EEF4_9BACT</name>
<keyword evidence="2 4" id="KW-0479">Metal-binding</keyword>
<evidence type="ECO:0000259" key="7">
    <source>
        <dbReference type="PROSITE" id="PS51007"/>
    </source>
</evidence>
<reference evidence="9" key="1">
    <citation type="journal article" date="2019" name="Int. J. Syst. Evol. Microbiol.">
        <title>The Global Catalogue of Microorganisms (GCM) 10K type strain sequencing project: providing services to taxonomists for standard genome sequencing and annotation.</title>
        <authorList>
            <consortium name="The Broad Institute Genomics Platform"/>
            <consortium name="The Broad Institute Genome Sequencing Center for Infectious Disease"/>
            <person name="Wu L."/>
            <person name="Ma J."/>
        </authorList>
    </citation>
    <scope>NUCLEOTIDE SEQUENCE [LARGE SCALE GENOMIC DNA]</scope>
    <source>
        <strain evidence="9">JCM 4087</strain>
    </source>
</reference>
<dbReference type="InterPro" id="IPR036909">
    <property type="entry name" value="Cyt_c-like_dom_sf"/>
</dbReference>
<evidence type="ECO:0000313" key="9">
    <source>
        <dbReference type="Proteomes" id="UP001596091"/>
    </source>
</evidence>
<dbReference type="PANTHER" id="PTHR40394:SF2">
    <property type="entry name" value="QUINOL:CYTOCHROME C OXIDOREDUCTASE MEMBRANE PROTEIN"/>
    <property type="match status" value="1"/>
</dbReference>
<dbReference type="InterPro" id="IPR009056">
    <property type="entry name" value="Cyt_c-like_dom"/>
</dbReference>
<feature type="signal peptide" evidence="6">
    <location>
        <begin position="1"/>
        <end position="19"/>
    </location>
</feature>
<feature type="region of interest" description="Disordered" evidence="5">
    <location>
        <begin position="24"/>
        <end position="43"/>
    </location>
</feature>
<keyword evidence="9" id="KW-1185">Reference proteome</keyword>
<sequence length="148" mass="15315">MVKSLLLAASVILFGAAPAINPGSAAWQPSEPSATGVTGQGNPVKATAESQAKAKKLYNMDCALCHGESGDGKTDLAKDMQLTLSDLTDPKSLADQSDAVIFDVIRKGKDKMPPEEPARAKDDDIWNLVIYVRSLSKGGGAAAGSGSK</sequence>
<proteinExistence type="predicted"/>
<evidence type="ECO:0000256" key="2">
    <source>
        <dbReference type="ARBA" id="ARBA00022723"/>
    </source>
</evidence>
<evidence type="ECO:0000256" key="4">
    <source>
        <dbReference type="PROSITE-ProRule" id="PRU00433"/>
    </source>
</evidence>
<evidence type="ECO:0000256" key="5">
    <source>
        <dbReference type="SAM" id="MobiDB-lite"/>
    </source>
</evidence>
<dbReference type="Proteomes" id="UP001596091">
    <property type="component" value="Unassembled WGS sequence"/>
</dbReference>
<evidence type="ECO:0000313" key="8">
    <source>
        <dbReference type="EMBL" id="MFC5861625.1"/>
    </source>
</evidence>
<organism evidence="8 9">
    <name type="scientific">Acidicapsa dinghuensis</name>
    <dbReference type="NCBI Taxonomy" id="2218256"/>
    <lineage>
        <taxon>Bacteria</taxon>
        <taxon>Pseudomonadati</taxon>
        <taxon>Acidobacteriota</taxon>
        <taxon>Terriglobia</taxon>
        <taxon>Terriglobales</taxon>
        <taxon>Acidobacteriaceae</taxon>
        <taxon>Acidicapsa</taxon>
    </lineage>
</organism>
<keyword evidence="1 4" id="KW-0349">Heme</keyword>
<comment type="caution">
    <text evidence="8">The sequence shown here is derived from an EMBL/GenBank/DDBJ whole genome shotgun (WGS) entry which is preliminary data.</text>
</comment>
<keyword evidence="3 4" id="KW-0408">Iron</keyword>
<feature type="compositionally biased region" description="Polar residues" evidence="5">
    <location>
        <begin position="30"/>
        <end position="41"/>
    </location>
</feature>